<protein>
    <submittedName>
        <fullName evidence="1">Uncharacterized protein</fullName>
    </submittedName>
</protein>
<evidence type="ECO:0000313" key="2">
    <source>
        <dbReference type="Proteomes" id="UP001500804"/>
    </source>
</evidence>
<comment type="caution">
    <text evidence="1">The sequence shown here is derived from an EMBL/GenBank/DDBJ whole genome shotgun (WGS) entry which is preliminary data.</text>
</comment>
<proteinExistence type="predicted"/>
<evidence type="ECO:0000313" key="1">
    <source>
        <dbReference type="EMBL" id="GAA5121698.1"/>
    </source>
</evidence>
<dbReference type="Proteomes" id="UP001500804">
    <property type="component" value="Unassembled WGS sequence"/>
</dbReference>
<gene>
    <name evidence="1" type="ORF">GCM10023320_30880</name>
</gene>
<dbReference type="EMBL" id="BAABJO010000010">
    <property type="protein sequence ID" value="GAA5121698.1"/>
    <property type="molecule type" value="Genomic_DNA"/>
</dbReference>
<name>A0ABP9NLV2_9PSEU</name>
<organism evidence="1 2">
    <name type="scientific">Pseudonocardia adelaidensis</name>
    <dbReference type="NCBI Taxonomy" id="648754"/>
    <lineage>
        <taxon>Bacteria</taxon>
        <taxon>Bacillati</taxon>
        <taxon>Actinomycetota</taxon>
        <taxon>Actinomycetes</taxon>
        <taxon>Pseudonocardiales</taxon>
        <taxon>Pseudonocardiaceae</taxon>
        <taxon>Pseudonocardia</taxon>
    </lineage>
</organism>
<keyword evidence="2" id="KW-1185">Reference proteome</keyword>
<accession>A0ABP9NLV2</accession>
<reference evidence="2" key="1">
    <citation type="journal article" date="2019" name="Int. J. Syst. Evol. Microbiol.">
        <title>The Global Catalogue of Microorganisms (GCM) 10K type strain sequencing project: providing services to taxonomists for standard genome sequencing and annotation.</title>
        <authorList>
            <consortium name="The Broad Institute Genomics Platform"/>
            <consortium name="The Broad Institute Genome Sequencing Center for Infectious Disease"/>
            <person name="Wu L."/>
            <person name="Ma J."/>
        </authorList>
    </citation>
    <scope>NUCLEOTIDE SEQUENCE [LARGE SCALE GENOMIC DNA]</scope>
    <source>
        <strain evidence="2">JCM 18302</strain>
    </source>
</reference>
<dbReference type="RefSeq" id="WP_345605753.1">
    <property type="nucleotide sequence ID" value="NZ_BAABJO010000010.1"/>
</dbReference>
<sequence>MLDLTPEQVTHYPQALGSSVIHACERAAREQDDPSFRAALLELAAEIEPFVVYEFKHDVFDGWAFENWWPVVRVEPVQGKPVEEWPASATDALQVTLYLTADRARVEVS</sequence>